<accession>Q8MUK7</accession>
<keyword evidence="6" id="KW-1185">Reference proteome</keyword>
<evidence type="ECO:0000256" key="2">
    <source>
        <dbReference type="SAM" id="SignalP"/>
    </source>
</evidence>
<feature type="domain" description="Choice-of-anchor I" evidence="3">
    <location>
        <begin position="260"/>
        <end position="600"/>
    </location>
</feature>
<reference evidence="6" key="2">
    <citation type="submission" date="2015-02" db="EMBL/GenBank/DDBJ databases">
        <title>Genome sequencing for Strongylocentrotus purpuratus.</title>
        <authorList>
            <person name="Murali S."/>
            <person name="Liu Y."/>
            <person name="Vee V."/>
            <person name="English A."/>
            <person name="Wang M."/>
            <person name="Skinner E."/>
            <person name="Han Y."/>
            <person name="Muzny D.M."/>
            <person name="Worley K.C."/>
            <person name="Gibbs R.A."/>
        </authorList>
    </citation>
    <scope>NUCLEOTIDE SEQUENCE</scope>
</reference>
<evidence type="ECO:0000313" key="5">
    <source>
        <dbReference type="EnsemblMetazoa" id="NP_999807"/>
    </source>
</evidence>
<evidence type="ECO:0000313" key="4">
    <source>
        <dbReference type="EMBL" id="AAM70490.1"/>
    </source>
</evidence>
<dbReference type="InterPro" id="IPR052956">
    <property type="entry name" value="Mesenchyme-surface_protein"/>
</dbReference>
<sequence>MGLWKVLPILVLCIHSTLAVWTLKWMATKYIPSDYINNGVGEHKYDQGAANSVAFDPASSFAYVAGNKFIQVVDYSRFARPNIVRRQKTTAPAADIARCGFLVAWITRGVKITDPGTVHVWDMYRRVSKKWNLLCDAKVGADPVSLKFFHNCETIVIANKGTPAADAATNTFTDPEGTISIVRIVKAQQQQQQGGQPNYPGQGAGAGTTGSRFATTQGNCAAQFGHRMTVTTIDFRRFNTMTNRPFLNGVRMPYDGSMDGSRPTLSKALEPTYVTGDPTYNDTAYVSLRANNAVVQLILTPGNEAITGFNPMGMKTWFNNDLDASSTPRGISFNKYNMYSMRQPNAIESFEIRNQYNLASYLFTADEGATTSYRSGSKSFTDAVPFSRLQNLPNYISRNHTGPGQLGNLEVSRVDGLRNPQNPNSGYDYVSFFGGRGISMFKFNDTSSNLDLVWDSGDQVARGVAETYPQVFNSKSTTADAQSHGPKSQRDLASTERGAQCKSLAVAKVDRDTTLVFVGADGPSVIGIFSVSQNGSYPAYESVYRKAPMDGEFSILMDNKNMGDIDPAKLIFVPRSATPDNYNYLMVMGKKSGTLSMYRIFRESRRNMLNRLRKEALSSASALNRSVPVILLSFVFAAFTRFL</sequence>
<feature type="region of interest" description="Disordered" evidence="1">
    <location>
        <begin position="475"/>
        <end position="496"/>
    </location>
</feature>
<evidence type="ECO:0000256" key="1">
    <source>
        <dbReference type="SAM" id="MobiDB-lite"/>
    </source>
</evidence>
<dbReference type="EMBL" id="AF519420">
    <property type="protein sequence ID" value="AAM70490.1"/>
    <property type="molecule type" value="mRNA"/>
</dbReference>
<proteinExistence type="evidence at transcript level"/>
<dbReference type="RefSeq" id="NP_999807.1">
    <property type="nucleotide sequence ID" value="NM_214642.1"/>
</dbReference>
<dbReference type="InterPro" id="IPR055188">
    <property type="entry name" value="Choice_anch_I"/>
</dbReference>
<dbReference type="Proteomes" id="UP000007110">
    <property type="component" value="Unassembled WGS sequence"/>
</dbReference>
<organism evidence="4">
    <name type="scientific">Strongylocentrotus purpuratus</name>
    <name type="common">Purple sea urchin</name>
    <dbReference type="NCBI Taxonomy" id="7668"/>
    <lineage>
        <taxon>Eukaryota</taxon>
        <taxon>Metazoa</taxon>
        <taxon>Echinodermata</taxon>
        <taxon>Eleutherozoa</taxon>
        <taxon>Echinozoa</taxon>
        <taxon>Echinoidea</taxon>
        <taxon>Euechinoidea</taxon>
        <taxon>Echinacea</taxon>
        <taxon>Camarodonta</taxon>
        <taxon>Echinidea</taxon>
        <taxon>Strongylocentrotidae</taxon>
        <taxon>Strongylocentrotus</taxon>
    </lineage>
</organism>
<reference evidence="4" key="1">
    <citation type="journal article" date="2002" name="Dev. Genes Evol.">
        <title>Identification and developmental expression of new biomineralization proteins in the sea urchin Strongylocentrotus purpuratus.</title>
        <authorList>
            <person name="Illies M.R."/>
            <person name="Peeler M.T."/>
            <person name="Dechtiaruk A.M."/>
            <person name="Ettensohn C.A."/>
        </authorList>
    </citation>
    <scope>NUCLEOTIDE SEQUENCE</scope>
</reference>
<evidence type="ECO:0000313" key="6">
    <source>
        <dbReference type="Proteomes" id="UP000007110"/>
    </source>
</evidence>
<keyword evidence="2" id="KW-0732">Signal</keyword>
<dbReference type="PANTHER" id="PTHR46928">
    <property type="entry name" value="MESENCHYME-SPECIFIC CELL SURFACE GLYCOPROTEIN"/>
    <property type="match status" value="1"/>
</dbReference>
<feature type="compositionally biased region" description="Low complexity" evidence="1">
    <location>
        <begin position="187"/>
        <end position="201"/>
    </location>
</feature>
<dbReference type="AlphaFoldDB" id="Q8MUK7"/>
<dbReference type="OrthoDB" id="10125624at2759"/>
<dbReference type="GeneID" id="373518"/>
<dbReference type="PANTHER" id="PTHR46928:SF1">
    <property type="entry name" value="MESENCHYME-SPECIFIC CELL SURFACE GLYCOPROTEIN"/>
    <property type="match status" value="1"/>
</dbReference>
<dbReference type="HOGENOM" id="CLU_020353_1_0_1"/>
<feature type="signal peptide" evidence="2">
    <location>
        <begin position="1"/>
        <end position="19"/>
    </location>
</feature>
<evidence type="ECO:0000259" key="3">
    <source>
        <dbReference type="Pfam" id="PF22494"/>
    </source>
</evidence>
<dbReference type="KEGG" id="spu:373518"/>
<dbReference type="InParanoid" id="Q8MUK7"/>
<reference evidence="5" key="3">
    <citation type="submission" date="2021-01" db="UniProtKB">
        <authorList>
            <consortium name="EnsemblMetazoa"/>
        </authorList>
    </citation>
    <scope>IDENTIFICATION</scope>
</reference>
<feature type="region of interest" description="Disordered" evidence="1">
    <location>
        <begin position="187"/>
        <end position="211"/>
    </location>
</feature>
<name>Q8MUK7_STRPU</name>
<dbReference type="Pfam" id="PF22494">
    <property type="entry name" value="choice_anch_I"/>
    <property type="match status" value="1"/>
</dbReference>
<dbReference type="EnsemblMetazoa" id="NM_214642">
    <property type="protein sequence ID" value="NP_999807"/>
    <property type="gene ID" value="LOC373518"/>
</dbReference>
<protein>
    <submittedName>
        <fullName evidence="4">Primary mesenchyme specific protein MSP130-related-2</fullName>
    </submittedName>
</protein>
<feature type="chain" id="PRO_5036286600" evidence="2">
    <location>
        <begin position="20"/>
        <end position="643"/>
    </location>
</feature>